<keyword evidence="7" id="KW-1185">Reference proteome</keyword>
<keyword evidence="2" id="KW-0238">DNA-binding</keyword>
<accession>A0A6A0ABN0</accession>
<proteinExistence type="predicted"/>
<feature type="domain" description="TF-B3" evidence="5">
    <location>
        <begin position="35"/>
        <end position="131"/>
    </location>
</feature>
<evidence type="ECO:0000259" key="5">
    <source>
        <dbReference type="SMART" id="SM01019"/>
    </source>
</evidence>
<protein>
    <submittedName>
        <fullName evidence="6">TF-B3 domain-containing protein</fullName>
    </submittedName>
</protein>
<dbReference type="Gene3D" id="2.40.330.10">
    <property type="entry name" value="DNA-binding pseudobarrel domain"/>
    <property type="match status" value="1"/>
</dbReference>
<dbReference type="EMBL" id="BLLF01004735">
    <property type="protein sequence ID" value="GFH30155.1"/>
    <property type="molecule type" value="Genomic_DNA"/>
</dbReference>
<evidence type="ECO:0000313" key="6">
    <source>
        <dbReference type="EMBL" id="GFH30155.1"/>
    </source>
</evidence>
<gene>
    <name evidence="6" type="ORF">HaLaN_28952</name>
</gene>
<dbReference type="Pfam" id="PF02362">
    <property type="entry name" value="B3"/>
    <property type="match status" value="1"/>
</dbReference>
<dbReference type="SMART" id="SM01019">
    <property type="entry name" value="B3"/>
    <property type="match status" value="1"/>
</dbReference>
<name>A0A6A0ABN0_HAELA</name>
<dbReference type="AlphaFoldDB" id="A0A6A0ABN0"/>
<evidence type="ECO:0000256" key="4">
    <source>
        <dbReference type="ARBA" id="ARBA00023242"/>
    </source>
</evidence>
<feature type="non-terminal residue" evidence="6">
    <location>
        <position position="1"/>
    </location>
</feature>
<evidence type="ECO:0000313" key="7">
    <source>
        <dbReference type="Proteomes" id="UP000485058"/>
    </source>
</evidence>
<dbReference type="PANTHER" id="PTHR46245">
    <property type="entry name" value="B3 DOMAIN-CONTAINING PROTEIN OS07G0563300"/>
    <property type="match status" value="1"/>
</dbReference>
<sequence>MDLLGGLQPVPSEENERAAAAVLQQIADQGATVFFEKPLTASDTSGSGRVAIAEQYFPRLEQPSGLPVRAVDIRGHEYTFKFRFWINNQSRMYLLEGAGELHRQFHMSVGDVMVFAQRLDRTLVVAGRPATKDPSLRKRARQGEGALRLGWLRDGK</sequence>
<keyword evidence="1" id="KW-0805">Transcription regulation</keyword>
<feature type="non-terminal residue" evidence="6">
    <location>
        <position position="156"/>
    </location>
</feature>
<evidence type="ECO:0000256" key="3">
    <source>
        <dbReference type="ARBA" id="ARBA00023163"/>
    </source>
</evidence>
<keyword evidence="3" id="KW-0804">Transcription</keyword>
<evidence type="ECO:0000256" key="2">
    <source>
        <dbReference type="ARBA" id="ARBA00023125"/>
    </source>
</evidence>
<organism evidence="6 7">
    <name type="scientific">Haematococcus lacustris</name>
    <name type="common">Green alga</name>
    <name type="synonym">Haematococcus pluvialis</name>
    <dbReference type="NCBI Taxonomy" id="44745"/>
    <lineage>
        <taxon>Eukaryota</taxon>
        <taxon>Viridiplantae</taxon>
        <taxon>Chlorophyta</taxon>
        <taxon>core chlorophytes</taxon>
        <taxon>Chlorophyceae</taxon>
        <taxon>CS clade</taxon>
        <taxon>Chlamydomonadales</taxon>
        <taxon>Haematococcaceae</taxon>
        <taxon>Haematococcus</taxon>
    </lineage>
</organism>
<evidence type="ECO:0000256" key="1">
    <source>
        <dbReference type="ARBA" id="ARBA00023015"/>
    </source>
</evidence>
<dbReference type="InterPro" id="IPR003340">
    <property type="entry name" value="B3_DNA-bd"/>
</dbReference>
<comment type="caution">
    <text evidence="6">The sequence shown here is derived from an EMBL/GenBank/DDBJ whole genome shotgun (WGS) entry which is preliminary data.</text>
</comment>
<dbReference type="CDD" id="cd10017">
    <property type="entry name" value="B3_DNA"/>
    <property type="match status" value="1"/>
</dbReference>
<reference evidence="6 7" key="1">
    <citation type="submission" date="2020-02" db="EMBL/GenBank/DDBJ databases">
        <title>Draft genome sequence of Haematococcus lacustris strain NIES-144.</title>
        <authorList>
            <person name="Morimoto D."/>
            <person name="Nakagawa S."/>
            <person name="Yoshida T."/>
            <person name="Sawayama S."/>
        </authorList>
    </citation>
    <scope>NUCLEOTIDE SEQUENCE [LARGE SCALE GENOMIC DNA]</scope>
    <source>
        <strain evidence="6 7">NIES-144</strain>
    </source>
</reference>
<keyword evidence="4" id="KW-0539">Nucleus</keyword>
<dbReference type="Proteomes" id="UP000485058">
    <property type="component" value="Unassembled WGS sequence"/>
</dbReference>
<dbReference type="SUPFAM" id="SSF101936">
    <property type="entry name" value="DNA-binding pseudobarrel domain"/>
    <property type="match status" value="1"/>
</dbReference>
<dbReference type="InterPro" id="IPR015300">
    <property type="entry name" value="DNA-bd_pseudobarrel_sf"/>
</dbReference>
<dbReference type="GO" id="GO:0003677">
    <property type="term" value="F:DNA binding"/>
    <property type="evidence" value="ECO:0007669"/>
    <property type="project" value="UniProtKB-KW"/>
</dbReference>